<protein>
    <recommendedName>
        <fullName evidence="1">F-box domain-containing protein</fullName>
    </recommendedName>
</protein>
<dbReference type="AlphaFoldDB" id="A0A0E0QW16"/>
<reference evidence="3" key="1">
    <citation type="submission" date="2013-06" db="EMBL/GenBank/DDBJ databases">
        <authorList>
            <person name="Zhao Q."/>
        </authorList>
    </citation>
    <scope>NUCLEOTIDE SEQUENCE</scope>
    <source>
        <strain evidence="3">cv. W1943</strain>
    </source>
</reference>
<dbReference type="Gramene" id="ORUFI10G01690.2">
    <property type="protein sequence ID" value="ORUFI10G01690.2"/>
    <property type="gene ID" value="ORUFI10G01690"/>
</dbReference>
<dbReference type="Gene3D" id="1.20.1280.50">
    <property type="match status" value="1"/>
</dbReference>
<keyword evidence="3" id="KW-1185">Reference proteome</keyword>
<dbReference type="InterPro" id="IPR036047">
    <property type="entry name" value="F-box-like_dom_sf"/>
</dbReference>
<proteinExistence type="predicted"/>
<organism evidence="2 3">
    <name type="scientific">Oryza rufipogon</name>
    <name type="common">Brownbeard rice</name>
    <name type="synonym">Asian wild rice</name>
    <dbReference type="NCBI Taxonomy" id="4529"/>
    <lineage>
        <taxon>Eukaryota</taxon>
        <taxon>Viridiplantae</taxon>
        <taxon>Streptophyta</taxon>
        <taxon>Embryophyta</taxon>
        <taxon>Tracheophyta</taxon>
        <taxon>Spermatophyta</taxon>
        <taxon>Magnoliopsida</taxon>
        <taxon>Liliopsida</taxon>
        <taxon>Poales</taxon>
        <taxon>Poaceae</taxon>
        <taxon>BOP clade</taxon>
        <taxon>Oryzoideae</taxon>
        <taxon>Oryzeae</taxon>
        <taxon>Oryzinae</taxon>
        <taxon>Oryza</taxon>
    </lineage>
</organism>
<dbReference type="Pfam" id="PF12937">
    <property type="entry name" value="F-box-like"/>
    <property type="match status" value="2"/>
</dbReference>
<evidence type="ECO:0000313" key="3">
    <source>
        <dbReference type="Proteomes" id="UP000008022"/>
    </source>
</evidence>
<name>A0A0E0QW16_ORYRU</name>
<sequence>MSSRRPRRLLLTLPDEVLEEIFLRLDALPDLARASAACATFRRLITARAFLRRLHSLHPRPLLGFFKREGPSCEFFPAAPPHSSSAAASAVARGAADLTFSFLPATPGGWRLRNIRRGLALLSTRDGGGGCFFPDVVVCDPLHRRYAQIPQIPDDLAAPIRRSGSLPKGFDYLLAPARREEEEEEEEDSSFKVVCRPRLTEECDITVFVFSSGAGIWRAATLGSSLATAISVTSRPRCVHRCVYWLTRFLDRLLILDTDEMELSMFDNFPPSTGFVLNHTTAAIAEAGEDRLGVFNLDVHNVNLLSRAIRGSADEQWRHDKTIPLLPGYSIWRFVNHADVDGYILLGGVLGSGLQSDPITDGLQYFSLDLKTFRLERLCPMTIYQARNSPTEDAIGTGVGQARPTHFYRLYFHVVVNGLSEQQPNDLPRPKGGRSSFGCEDLSDTMQDQLLLVPEVAVAGTAGIHSPPLDPIHSPPPVAGAAAGMACSLLLTILPEELVVEILIRLTDLADLARAASACKPLRRLITSRAFLARLHALHAKPLLGLLLLERDRCGFLPAATAVAAAVARASDFAFSFLPDHAAGWRLRDVRHGLALLSSSSSSSYLSPLGDRGFFPDVVVCDPMRRRHVRVPPIPDDLTAGVRRIAVEHFDYLLAPAGRDGSSFRVVCRPKLPKQCDVTVFVFSSGAAFWRAAVLDACAATEKLFLPQSVHGYVYWRTHSSGTLLMLDTRDMDFFFVNIQTNKCVIGEAEEVGRLAVFNTIVDVGVHKVEILSKAIRGGADEPWRHDRTIPLLPGYKWRAARMAEGYLLLHGIVGNNSWSTPGIQLQHFTLDLKTLKLESLCDSISRGRHHHPQFDLYRSFPPPLSLSSI</sequence>
<evidence type="ECO:0000259" key="1">
    <source>
        <dbReference type="PROSITE" id="PS50181"/>
    </source>
</evidence>
<dbReference type="InterPro" id="IPR001810">
    <property type="entry name" value="F-box_dom"/>
</dbReference>
<feature type="domain" description="F-box" evidence="1">
    <location>
        <begin position="7"/>
        <end position="54"/>
    </location>
</feature>
<dbReference type="SMART" id="SM00256">
    <property type="entry name" value="FBOX"/>
    <property type="match status" value="2"/>
</dbReference>
<dbReference type="SUPFAM" id="SSF81383">
    <property type="entry name" value="F-box domain"/>
    <property type="match status" value="2"/>
</dbReference>
<dbReference type="PANTHER" id="PTHR31264:SF7">
    <property type="entry name" value="F-BOX DOMAIN CONTAINING PROTEIN, EXPRESSED"/>
    <property type="match status" value="1"/>
</dbReference>
<dbReference type="EnsemblPlants" id="ORUFI10G01690.2">
    <property type="protein sequence ID" value="ORUFI10G01690.2"/>
    <property type="gene ID" value="ORUFI10G01690"/>
</dbReference>
<reference evidence="2" key="2">
    <citation type="submission" date="2015-06" db="UniProtKB">
        <authorList>
            <consortium name="EnsemblPlants"/>
        </authorList>
    </citation>
    <scope>IDENTIFICATION</scope>
</reference>
<dbReference type="PANTHER" id="PTHR31264">
    <property type="entry name" value="OS07G0554500 PROTEIN-RELATED"/>
    <property type="match status" value="1"/>
</dbReference>
<dbReference type="PROSITE" id="PS50181">
    <property type="entry name" value="FBOX"/>
    <property type="match status" value="1"/>
</dbReference>
<dbReference type="Proteomes" id="UP000008022">
    <property type="component" value="Unassembled WGS sequence"/>
</dbReference>
<accession>A0A0E0QW16</accession>
<dbReference type="CDD" id="cd09917">
    <property type="entry name" value="F-box_SF"/>
    <property type="match status" value="1"/>
</dbReference>
<evidence type="ECO:0000313" key="2">
    <source>
        <dbReference type="EnsemblPlants" id="ORUFI10G01690.2"/>
    </source>
</evidence>